<dbReference type="AlphaFoldDB" id="A0A194VHH9"/>
<dbReference type="EMBL" id="KN796113">
    <property type="protein sequence ID" value="KUI63438.1"/>
    <property type="molecule type" value="Genomic_DNA"/>
</dbReference>
<keyword evidence="2" id="KW-1185">Reference proteome</keyword>
<gene>
    <name evidence="1" type="ORF">VM1G_10395</name>
</gene>
<organism evidence="1 2">
    <name type="scientific">Cytospora mali</name>
    <name type="common">Apple Valsa canker fungus</name>
    <name type="synonym">Valsa mali</name>
    <dbReference type="NCBI Taxonomy" id="578113"/>
    <lineage>
        <taxon>Eukaryota</taxon>
        <taxon>Fungi</taxon>
        <taxon>Dikarya</taxon>
        <taxon>Ascomycota</taxon>
        <taxon>Pezizomycotina</taxon>
        <taxon>Sordariomycetes</taxon>
        <taxon>Sordariomycetidae</taxon>
        <taxon>Diaporthales</taxon>
        <taxon>Cytosporaceae</taxon>
        <taxon>Cytospora</taxon>
    </lineage>
</organism>
<evidence type="ECO:0000313" key="1">
    <source>
        <dbReference type="EMBL" id="KUI63438.1"/>
    </source>
</evidence>
<protein>
    <recommendedName>
        <fullName evidence="3">Methyltransferase domain-containing protein</fullName>
    </recommendedName>
</protein>
<name>A0A194VHH9_CYTMA</name>
<sequence>MDNSAFTPSVLFSAAASTSDHAHSTATANEWTASEISAETVATTRTPSDGTIFSGIESPLATQSDMEGWHQAIHRYTRALVPWYPIHDECAILMMKQEYAFRNPHTYVLGMDTYLPQPQLQEYKGIQLQNWDMIMHDYANGPTLPPDYLPVYDVIRCTRLNGRVNDWPFLCSKMFRNLKVGGYAEVYDISRFHGMESHAWRLVPALFRNGGNRIGRPFSNGHHIKIAMLGSGFIRVRETRRCIAVPNDTFIGWNIIDGLVQDVVHILRLFYELDEEVISRYAHALRQDTEGLTLETYEPIPFQ</sequence>
<proteinExistence type="predicted"/>
<evidence type="ECO:0008006" key="3">
    <source>
        <dbReference type="Google" id="ProtNLM"/>
    </source>
</evidence>
<evidence type="ECO:0000313" key="2">
    <source>
        <dbReference type="Proteomes" id="UP000078559"/>
    </source>
</evidence>
<accession>A0A194VHH9</accession>
<dbReference type="Proteomes" id="UP000078559">
    <property type="component" value="Unassembled WGS sequence"/>
</dbReference>
<reference evidence="1" key="1">
    <citation type="submission" date="2014-12" db="EMBL/GenBank/DDBJ databases">
        <title>Genome Sequence of Valsa Canker Pathogens Uncovers a Specific Adaption of Colonization on Woody Bark.</title>
        <authorList>
            <person name="Yin Z."/>
            <person name="Liu H."/>
            <person name="Gao X."/>
            <person name="Li Z."/>
            <person name="Song N."/>
            <person name="Ke X."/>
            <person name="Dai Q."/>
            <person name="Wu Y."/>
            <person name="Sun Y."/>
            <person name="Xu J.-R."/>
            <person name="Kang Z.K."/>
            <person name="Wang L."/>
            <person name="Huang L."/>
        </authorList>
    </citation>
    <scope>NUCLEOTIDE SEQUENCE [LARGE SCALE GENOMIC DNA]</scope>
    <source>
        <strain evidence="1">03-8</strain>
    </source>
</reference>